<keyword evidence="2" id="KW-0238">DNA-binding</keyword>
<feature type="domain" description="IclR-ED" evidence="5">
    <location>
        <begin position="66"/>
        <end position="250"/>
    </location>
</feature>
<dbReference type="Pfam" id="PF01614">
    <property type="entry name" value="IclR_C"/>
    <property type="match status" value="1"/>
</dbReference>
<keyword evidence="1" id="KW-0805">Transcription regulation</keyword>
<dbReference type="SUPFAM" id="SSF46785">
    <property type="entry name" value="Winged helix' DNA-binding domain"/>
    <property type="match status" value="1"/>
</dbReference>
<dbReference type="SUPFAM" id="SSF55781">
    <property type="entry name" value="GAF domain-like"/>
    <property type="match status" value="1"/>
</dbReference>
<sequence>MEVQNQSIERVFLILEAFQKFPNGAGLTELSNAVGLHKSTVHRFLMTLVSLGYVTKKDNKYSLTYKLYTLASTQFKGTDLVEVSEQEMNRLALKVNEVVHLVIRDGIYGVYINKIEANNAITMGSRIGARMPLLRTSVGKAMLAFEPDEIIQTIYTQSVKEGIIDAKTKPYETILADIERTRRTGVGIDDEDNEPGIYCVGAAILDFNHQVLGAISITGPKNRMLEKIKNDDLKDDVFQTAKIISNSLGYNSFK</sequence>
<dbReference type="PANTHER" id="PTHR30136:SF35">
    <property type="entry name" value="HTH-TYPE TRANSCRIPTIONAL REGULATOR RV1719"/>
    <property type="match status" value="1"/>
</dbReference>
<dbReference type="InterPro" id="IPR014757">
    <property type="entry name" value="Tscrpt_reg_IclR_C"/>
</dbReference>
<organism evidence="6 7">
    <name type="scientific">Peptoniphilus equinus</name>
    <dbReference type="NCBI Taxonomy" id="3016343"/>
    <lineage>
        <taxon>Bacteria</taxon>
        <taxon>Bacillati</taxon>
        <taxon>Bacillota</taxon>
        <taxon>Tissierellia</taxon>
        <taxon>Tissierellales</taxon>
        <taxon>Peptoniphilaceae</taxon>
        <taxon>Peptoniphilus</taxon>
    </lineage>
</organism>
<keyword evidence="7" id="KW-1185">Reference proteome</keyword>
<dbReference type="InterPro" id="IPR050707">
    <property type="entry name" value="HTH_MetabolicPath_Reg"/>
</dbReference>
<keyword evidence="3" id="KW-0804">Transcription</keyword>
<evidence type="ECO:0000256" key="2">
    <source>
        <dbReference type="ARBA" id="ARBA00023125"/>
    </source>
</evidence>
<proteinExistence type="predicted"/>
<dbReference type="InterPro" id="IPR005471">
    <property type="entry name" value="Tscrpt_reg_IclR_N"/>
</dbReference>
<evidence type="ECO:0000259" key="5">
    <source>
        <dbReference type="PROSITE" id="PS51078"/>
    </source>
</evidence>
<evidence type="ECO:0000259" key="4">
    <source>
        <dbReference type="PROSITE" id="PS51077"/>
    </source>
</evidence>
<evidence type="ECO:0000313" key="6">
    <source>
        <dbReference type="EMBL" id="WBW50208.1"/>
    </source>
</evidence>
<dbReference type="EMBL" id="CP115667">
    <property type="protein sequence ID" value="WBW50208.1"/>
    <property type="molecule type" value="Genomic_DNA"/>
</dbReference>
<evidence type="ECO:0000256" key="3">
    <source>
        <dbReference type="ARBA" id="ARBA00023163"/>
    </source>
</evidence>
<feature type="domain" description="HTH iclR-type" evidence="4">
    <location>
        <begin position="5"/>
        <end position="65"/>
    </location>
</feature>
<dbReference type="InterPro" id="IPR029016">
    <property type="entry name" value="GAF-like_dom_sf"/>
</dbReference>
<dbReference type="SMART" id="SM00346">
    <property type="entry name" value="HTH_ICLR"/>
    <property type="match status" value="1"/>
</dbReference>
<accession>A0ABY7QTV2</accession>
<dbReference type="Gene3D" id="3.30.450.40">
    <property type="match status" value="1"/>
</dbReference>
<dbReference type="InterPro" id="IPR036388">
    <property type="entry name" value="WH-like_DNA-bd_sf"/>
</dbReference>
<dbReference type="Proteomes" id="UP001210339">
    <property type="component" value="Chromosome"/>
</dbReference>
<dbReference type="RefSeq" id="WP_271191739.1">
    <property type="nucleotide sequence ID" value="NZ_CP115667.1"/>
</dbReference>
<dbReference type="PANTHER" id="PTHR30136">
    <property type="entry name" value="HELIX-TURN-HELIX TRANSCRIPTIONAL REGULATOR, ICLR FAMILY"/>
    <property type="match status" value="1"/>
</dbReference>
<dbReference type="PROSITE" id="PS51078">
    <property type="entry name" value="ICLR_ED"/>
    <property type="match status" value="1"/>
</dbReference>
<name>A0ABY7QTV2_9FIRM</name>
<evidence type="ECO:0000256" key="1">
    <source>
        <dbReference type="ARBA" id="ARBA00023015"/>
    </source>
</evidence>
<reference evidence="6 7" key="1">
    <citation type="submission" date="2023-01" db="EMBL/GenBank/DDBJ databases">
        <authorList>
            <person name="Lee S.H."/>
            <person name="Jung H.S."/>
            <person name="Yun J.U."/>
        </authorList>
    </citation>
    <scope>NUCLEOTIDE SEQUENCE [LARGE SCALE GENOMIC DNA]</scope>
    <source>
        <strain evidence="6 7">CBA3646</strain>
    </source>
</reference>
<dbReference type="InterPro" id="IPR036390">
    <property type="entry name" value="WH_DNA-bd_sf"/>
</dbReference>
<evidence type="ECO:0000313" key="7">
    <source>
        <dbReference type="Proteomes" id="UP001210339"/>
    </source>
</evidence>
<protein>
    <submittedName>
        <fullName evidence="6">IclR family transcriptional regulator</fullName>
    </submittedName>
</protein>
<gene>
    <name evidence="6" type="ORF">O6R05_01215</name>
</gene>
<dbReference type="PROSITE" id="PS51077">
    <property type="entry name" value="HTH_ICLR"/>
    <property type="match status" value="1"/>
</dbReference>
<dbReference type="Pfam" id="PF09339">
    <property type="entry name" value="HTH_IclR"/>
    <property type="match status" value="1"/>
</dbReference>
<dbReference type="Gene3D" id="1.10.10.10">
    <property type="entry name" value="Winged helix-like DNA-binding domain superfamily/Winged helix DNA-binding domain"/>
    <property type="match status" value="1"/>
</dbReference>